<evidence type="ECO:0000313" key="1">
    <source>
        <dbReference type="EMBL" id="KAE8238087.1"/>
    </source>
</evidence>
<dbReference type="EMBL" id="LWDF02001532">
    <property type="protein sequence ID" value="KAE8238087.1"/>
    <property type="molecule type" value="Genomic_DNA"/>
</dbReference>
<sequence>MNRTRSWPAIIVTKDEVSYSVQDSRPVDPVNEVIFCFVPEILYWKGNADILTPLPREGLLADLRRLTEASPRRIDENLLDGLRIALSPPALRIWRNKVAKSTRMSNQLYGPPRKWCLRDYLIEQREREFGSDGVNSVGRWEKPGPGHDSALIVSHIPTGLDEITTDQDPRLLFDPALFQFQQSAHTVEITLPRRSREVVGRFERGRIGLGGMPGRDLSGDEGTLGGEIGELSAPPPLLGRNSVSQRRLDKRRAVSVRPDGLGNLGGGGMIAAAEHREAPEIDPLFDSYDDFAGGLAGGKDPWGLDRQGSYTVDFRLGTYCLWVTWITGLGRQY</sequence>
<evidence type="ECO:0000313" key="2">
    <source>
        <dbReference type="Proteomes" id="UP000077521"/>
    </source>
</evidence>
<dbReference type="AlphaFoldDB" id="A0A177T2H4"/>
<dbReference type="Proteomes" id="UP000077521">
    <property type="component" value="Unassembled WGS sequence"/>
</dbReference>
<reference evidence="1" key="2">
    <citation type="journal article" date="2019" name="IMA Fungus">
        <title>Genome sequencing and comparison of five Tilletia species to identify candidate genes for the detection of regulated species infecting wheat.</title>
        <authorList>
            <person name="Nguyen H.D.T."/>
            <person name="Sultana T."/>
            <person name="Kesanakurti P."/>
            <person name="Hambleton S."/>
        </authorList>
    </citation>
    <scope>NUCLEOTIDE SEQUENCE</scope>
    <source>
        <strain evidence="1">DAOMC 236416</strain>
    </source>
</reference>
<comment type="caution">
    <text evidence="1">The sequence shown here is derived from an EMBL/GenBank/DDBJ whole genome shotgun (WGS) entry which is preliminary data.</text>
</comment>
<protein>
    <submittedName>
        <fullName evidence="1">Uncharacterized protein</fullName>
    </submittedName>
</protein>
<organism evidence="1 2">
    <name type="scientific">Tilletia indica</name>
    <dbReference type="NCBI Taxonomy" id="43049"/>
    <lineage>
        <taxon>Eukaryota</taxon>
        <taxon>Fungi</taxon>
        <taxon>Dikarya</taxon>
        <taxon>Basidiomycota</taxon>
        <taxon>Ustilaginomycotina</taxon>
        <taxon>Exobasidiomycetes</taxon>
        <taxon>Tilletiales</taxon>
        <taxon>Tilletiaceae</taxon>
        <taxon>Tilletia</taxon>
    </lineage>
</organism>
<reference evidence="1" key="1">
    <citation type="submission" date="2016-04" db="EMBL/GenBank/DDBJ databases">
        <authorList>
            <person name="Nguyen H.D."/>
            <person name="Samba Siva P."/>
            <person name="Cullis J."/>
            <person name="Levesque C.A."/>
            <person name="Hambleton S."/>
        </authorList>
    </citation>
    <scope>NUCLEOTIDE SEQUENCE</scope>
    <source>
        <strain evidence="1">DAOMC 236416</strain>
    </source>
</reference>
<accession>A0A177T2H4</accession>
<name>A0A177T2H4_9BASI</name>
<gene>
    <name evidence="1" type="ORF">A4X13_0g8519</name>
</gene>
<keyword evidence="2" id="KW-1185">Reference proteome</keyword>
<proteinExistence type="predicted"/>